<evidence type="ECO:0000256" key="9">
    <source>
        <dbReference type="ARBA" id="ARBA00022990"/>
    </source>
</evidence>
<evidence type="ECO:0000256" key="5">
    <source>
        <dbReference type="ARBA" id="ARBA00022723"/>
    </source>
</evidence>
<comment type="subcellular location">
    <subcellularLocation>
        <location evidence="1 12">Nucleus</location>
    </subcellularLocation>
</comment>
<dbReference type="InterPro" id="IPR025995">
    <property type="entry name" value="Tudor-knot"/>
</dbReference>
<dbReference type="Proteomes" id="UP000717585">
    <property type="component" value="Unassembled WGS sequence"/>
</dbReference>
<evidence type="ECO:0000256" key="12">
    <source>
        <dbReference type="RuleBase" id="RU361211"/>
    </source>
</evidence>
<keyword evidence="7" id="KW-0862">Zinc</keyword>
<dbReference type="PANTHER" id="PTHR10615">
    <property type="entry name" value="HISTONE ACETYLTRANSFERASE"/>
    <property type="match status" value="1"/>
</dbReference>
<feature type="region of interest" description="Disordered" evidence="13">
    <location>
        <begin position="72"/>
        <end position="104"/>
    </location>
</feature>
<dbReference type="GO" id="GO:0004402">
    <property type="term" value="F:histone acetyltransferase activity"/>
    <property type="evidence" value="ECO:0007669"/>
    <property type="project" value="InterPro"/>
</dbReference>
<protein>
    <recommendedName>
        <fullName evidence="3 12">Histone acetyltransferase</fullName>
        <ecNumber evidence="3 12">2.3.1.48</ecNumber>
    </recommendedName>
</protein>
<dbReference type="OrthoDB" id="787137at2759"/>
<evidence type="ECO:0000256" key="4">
    <source>
        <dbReference type="ARBA" id="ARBA00022679"/>
    </source>
</evidence>
<name>A0A8J6B6Z3_9EUKA</name>
<proteinExistence type="inferred from homology"/>
<comment type="catalytic activity">
    <reaction evidence="12">
        <text>L-lysyl-[protein] + acetyl-CoA = N(6)-acetyl-L-lysyl-[protein] + CoA + H(+)</text>
        <dbReference type="Rhea" id="RHEA:45948"/>
        <dbReference type="Rhea" id="RHEA-COMP:9752"/>
        <dbReference type="Rhea" id="RHEA-COMP:10731"/>
        <dbReference type="ChEBI" id="CHEBI:15378"/>
        <dbReference type="ChEBI" id="CHEBI:29969"/>
        <dbReference type="ChEBI" id="CHEBI:57287"/>
        <dbReference type="ChEBI" id="CHEBI:57288"/>
        <dbReference type="ChEBI" id="CHEBI:61930"/>
        <dbReference type="EC" id="2.3.1.48"/>
    </reaction>
</comment>
<dbReference type="EC" id="2.3.1.48" evidence="3 12"/>
<evidence type="ECO:0000256" key="6">
    <source>
        <dbReference type="ARBA" id="ARBA00022771"/>
    </source>
</evidence>
<dbReference type="GO" id="GO:0000785">
    <property type="term" value="C:chromatin"/>
    <property type="evidence" value="ECO:0007669"/>
    <property type="project" value="TreeGrafter"/>
</dbReference>
<keyword evidence="6" id="KW-0863">Zinc-finger</keyword>
<dbReference type="PROSITE" id="PS51726">
    <property type="entry name" value="MYST_HAT"/>
    <property type="match status" value="1"/>
</dbReference>
<sequence>MPGPGDIGPPYPVGSHADGVLTEGSKRHWQEVRILNKRILADGTEEFYVTYVLFNKRLDTWLRRESLAPLHTHTEGSSEAMRSKRAEGAHAKSSVKYKKSQDDHHGHDVKEIHWIIMGDYHVKTWYASPFPDLPQGVHTLYICPICFKYHVSEAPYKRHMLKCTPRHPPGPEIYRCGNLSFFEVDGRRQKEFCRHLCLFCKLFLDHKQVEFDTDLFLFYMLCEHTPMGFRTVGYFSKELAGSTNILACILTLPQHQKKGFGKVLIDFAYALARKEGRFGGPEEPLSDLGKISFQSYWKSAILGYLYDPASPVTQCTIKDISNATMIQEKDVVNTLSLLNICKRRAGGDEGGVITCPPRKVRYLQHKTEMARLHWAPFPLMMLSTEAEVG</sequence>
<dbReference type="Pfam" id="PF17772">
    <property type="entry name" value="zf-MYST"/>
    <property type="match status" value="1"/>
</dbReference>
<dbReference type="Gene3D" id="1.10.10.10">
    <property type="entry name" value="Winged helix-like DNA-binding domain superfamily/Winged helix DNA-binding domain"/>
    <property type="match status" value="1"/>
</dbReference>
<evidence type="ECO:0000313" key="16">
    <source>
        <dbReference type="Proteomes" id="UP000717585"/>
    </source>
</evidence>
<dbReference type="CDD" id="cd04301">
    <property type="entry name" value="NAT_SF"/>
    <property type="match status" value="1"/>
</dbReference>
<dbReference type="InterPro" id="IPR016181">
    <property type="entry name" value="Acyl_CoA_acyltransferase"/>
</dbReference>
<dbReference type="Gene3D" id="2.30.30.140">
    <property type="match status" value="1"/>
</dbReference>
<evidence type="ECO:0000256" key="3">
    <source>
        <dbReference type="ARBA" id="ARBA00013184"/>
    </source>
</evidence>
<dbReference type="GO" id="GO:0008270">
    <property type="term" value="F:zinc ion binding"/>
    <property type="evidence" value="ECO:0007669"/>
    <property type="project" value="UniProtKB-KW"/>
</dbReference>
<keyword evidence="4" id="KW-0808">Transferase</keyword>
<dbReference type="InterPro" id="IPR050603">
    <property type="entry name" value="MYST_HAT"/>
</dbReference>
<keyword evidence="16" id="KW-1185">Reference proteome</keyword>
<keyword evidence="8" id="KW-0156">Chromatin regulator</keyword>
<dbReference type="GO" id="GO:0005634">
    <property type="term" value="C:nucleus"/>
    <property type="evidence" value="ECO:0007669"/>
    <property type="project" value="UniProtKB-SubCell"/>
</dbReference>
<dbReference type="GO" id="GO:0006357">
    <property type="term" value="P:regulation of transcription by RNA polymerase II"/>
    <property type="evidence" value="ECO:0007669"/>
    <property type="project" value="TreeGrafter"/>
</dbReference>
<dbReference type="AlphaFoldDB" id="A0A8J6B6Z3"/>
<comment type="caution">
    <text evidence="15">The sequence shown here is derived from an EMBL/GenBank/DDBJ whole genome shotgun (WGS) entry which is preliminary data.</text>
</comment>
<dbReference type="GO" id="GO:0003712">
    <property type="term" value="F:transcription coregulator activity"/>
    <property type="evidence" value="ECO:0007669"/>
    <property type="project" value="TreeGrafter"/>
</dbReference>
<reference evidence="15" key="1">
    <citation type="submission" date="2021-05" db="EMBL/GenBank/DDBJ databases">
        <title>A free-living protist that lacks canonical eukaryotic 1 DNA replication and segregation systems.</title>
        <authorList>
            <person name="Salas-Leiva D.E."/>
            <person name="Tromer E.C."/>
            <person name="Curtis B.A."/>
            <person name="Jerlstrom-Hultqvist J."/>
            <person name="Kolisko M."/>
            <person name="Yi Z."/>
            <person name="Salas-Leiva J.S."/>
            <person name="Gallot-Lavallee L."/>
            <person name="Kops G.J.P.L."/>
            <person name="Archibald J.M."/>
            <person name="Simpson A.G.B."/>
            <person name="Roger A.J."/>
        </authorList>
    </citation>
    <scope>NUCLEOTIDE SEQUENCE</scope>
    <source>
        <strain evidence="15">BICM</strain>
    </source>
</reference>
<organism evidence="15 16">
    <name type="scientific">Carpediemonas membranifera</name>
    <dbReference type="NCBI Taxonomy" id="201153"/>
    <lineage>
        <taxon>Eukaryota</taxon>
        <taxon>Metamonada</taxon>
        <taxon>Carpediemonas-like organisms</taxon>
        <taxon>Carpediemonas</taxon>
    </lineage>
</organism>
<accession>A0A8J6B6Z3</accession>
<keyword evidence="9" id="KW-0007">Acetylation</keyword>
<dbReference type="EMBL" id="JAHDYR010000017">
    <property type="protein sequence ID" value="KAG9394097.1"/>
    <property type="molecule type" value="Genomic_DNA"/>
</dbReference>
<dbReference type="InterPro" id="IPR016197">
    <property type="entry name" value="Chromo-like_dom_sf"/>
</dbReference>
<evidence type="ECO:0000256" key="11">
    <source>
        <dbReference type="PIRSR" id="PIRSR602717-51"/>
    </source>
</evidence>
<gene>
    <name evidence="15" type="ORF">J8273_4460</name>
</gene>
<dbReference type="InterPro" id="IPR002717">
    <property type="entry name" value="HAT_MYST-type"/>
</dbReference>
<dbReference type="Gene3D" id="3.40.630.30">
    <property type="match status" value="1"/>
</dbReference>
<evidence type="ECO:0000313" key="15">
    <source>
        <dbReference type="EMBL" id="KAG9394097.1"/>
    </source>
</evidence>
<keyword evidence="10 12" id="KW-0539">Nucleus</keyword>
<dbReference type="InterPro" id="IPR040706">
    <property type="entry name" value="Zf-MYST"/>
</dbReference>
<dbReference type="GO" id="GO:0003682">
    <property type="term" value="F:chromatin binding"/>
    <property type="evidence" value="ECO:0007669"/>
    <property type="project" value="TreeGrafter"/>
</dbReference>
<dbReference type="Gene3D" id="3.30.60.60">
    <property type="entry name" value="N-acetyl transferase-like"/>
    <property type="match status" value="1"/>
</dbReference>
<evidence type="ECO:0000256" key="8">
    <source>
        <dbReference type="ARBA" id="ARBA00022853"/>
    </source>
</evidence>
<dbReference type="SUPFAM" id="SSF55729">
    <property type="entry name" value="Acyl-CoA N-acyltransferases (Nat)"/>
    <property type="match status" value="1"/>
</dbReference>
<evidence type="ECO:0000256" key="10">
    <source>
        <dbReference type="ARBA" id="ARBA00023242"/>
    </source>
</evidence>
<dbReference type="InterPro" id="IPR036388">
    <property type="entry name" value="WH-like_DNA-bd_sf"/>
</dbReference>
<dbReference type="Pfam" id="PF01853">
    <property type="entry name" value="MOZ_SAS"/>
    <property type="match status" value="1"/>
</dbReference>
<evidence type="ECO:0000259" key="14">
    <source>
        <dbReference type="PROSITE" id="PS51726"/>
    </source>
</evidence>
<dbReference type="PANTHER" id="PTHR10615:SF161">
    <property type="entry name" value="HISTONE ACETYLTRANSFERASE KAT7"/>
    <property type="match status" value="1"/>
</dbReference>
<evidence type="ECO:0000256" key="13">
    <source>
        <dbReference type="SAM" id="MobiDB-lite"/>
    </source>
</evidence>
<evidence type="ECO:0000256" key="1">
    <source>
        <dbReference type="ARBA" id="ARBA00004123"/>
    </source>
</evidence>
<feature type="domain" description="MYST-type HAT" evidence="14">
    <location>
        <begin position="107"/>
        <end position="376"/>
    </location>
</feature>
<comment type="similarity">
    <text evidence="2 12">Belongs to the MYST (SAS/MOZ) family.</text>
</comment>
<evidence type="ECO:0000256" key="2">
    <source>
        <dbReference type="ARBA" id="ARBA00010107"/>
    </source>
</evidence>
<feature type="compositionally biased region" description="Basic and acidic residues" evidence="13">
    <location>
        <begin position="72"/>
        <end position="90"/>
    </location>
</feature>
<evidence type="ECO:0000256" key="7">
    <source>
        <dbReference type="ARBA" id="ARBA00022833"/>
    </source>
</evidence>
<feature type="active site" description="Proton donor/acceptor" evidence="11">
    <location>
        <position position="282"/>
    </location>
</feature>
<keyword evidence="5" id="KW-0479">Metal-binding</keyword>
<dbReference type="Pfam" id="PF11717">
    <property type="entry name" value="Tudor-knot"/>
    <property type="match status" value="1"/>
</dbReference>
<dbReference type="SUPFAM" id="SSF54160">
    <property type="entry name" value="Chromo domain-like"/>
    <property type="match status" value="1"/>
</dbReference>